<reference evidence="2" key="1">
    <citation type="submission" date="2014-03" db="EMBL/GenBank/DDBJ databases">
        <authorList>
            <person name="Aksoy S."/>
            <person name="Warren W."/>
            <person name="Wilson R.K."/>
        </authorList>
    </citation>
    <scope>NUCLEOTIDE SEQUENCE [LARGE SCALE GENOMIC DNA]</scope>
    <source>
        <strain evidence="2">IAEA</strain>
    </source>
</reference>
<protein>
    <submittedName>
        <fullName evidence="1">Uncharacterized protein</fullName>
    </submittedName>
</protein>
<evidence type="ECO:0000313" key="1">
    <source>
        <dbReference type="EnsemblMetazoa" id="GPAI014144-PA"/>
    </source>
</evidence>
<dbReference type="EnsemblMetazoa" id="GPAI014144-RA">
    <property type="protein sequence ID" value="GPAI014144-PA"/>
    <property type="gene ID" value="GPAI014144"/>
</dbReference>
<reference evidence="1" key="2">
    <citation type="submission" date="2020-05" db="UniProtKB">
        <authorList>
            <consortium name="EnsemblMetazoa"/>
        </authorList>
    </citation>
    <scope>IDENTIFICATION</scope>
    <source>
        <strain evidence="1">IAEA</strain>
    </source>
</reference>
<keyword evidence="2" id="KW-1185">Reference proteome</keyword>
<evidence type="ECO:0000313" key="2">
    <source>
        <dbReference type="Proteomes" id="UP000092445"/>
    </source>
</evidence>
<accession>A0A1A9ZGR4</accession>
<organism evidence="1 2">
    <name type="scientific">Glossina pallidipes</name>
    <name type="common">Tsetse fly</name>
    <dbReference type="NCBI Taxonomy" id="7398"/>
    <lineage>
        <taxon>Eukaryota</taxon>
        <taxon>Metazoa</taxon>
        <taxon>Ecdysozoa</taxon>
        <taxon>Arthropoda</taxon>
        <taxon>Hexapoda</taxon>
        <taxon>Insecta</taxon>
        <taxon>Pterygota</taxon>
        <taxon>Neoptera</taxon>
        <taxon>Endopterygota</taxon>
        <taxon>Diptera</taxon>
        <taxon>Brachycera</taxon>
        <taxon>Muscomorpha</taxon>
        <taxon>Hippoboscoidea</taxon>
        <taxon>Glossinidae</taxon>
        <taxon>Glossina</taxon>
    </lineage>
</organism>
<sequence length="151" mass="17101">MEQIKKKTSDKIENSKSSLNEDEMLWKSTLNFFSLLLTAGNLLLMLRNIRPGFWQADVDADAAVILGLTVRSSLTSNCMKLHTNILSSRRDKTVSFQLNLHNRSEVIYPDLVSLIYKKRQNSAGNQSAKKVARGMRSEEMNCDSTECNTIK</sequence>
<dbReference type="AlphaFoldDB" id="A0A1A9ZGR4"/>
<name>A0A1A9ZGR4_GLOPL</name>
<dbReference type="Proteomes" id="UP000092445">
    <property type="component" value="Unassembled WGS sequence"/>
</dbReference>
<dbReference type="VEuPathDB" id="VectorBase:GPAI014144"/>
<proteinExistence type="predicted"/>